<dbReference type="AlphaFoldDB" id="A0A3M0A368"/>
<sequence length="294" mass="34333">MKKDFDFLIVDGTYLTYRSYYAMLYSKAKLTNSKGEPTAAVAGFLNTLISLQTRFNFKYIVFAFDAHAKTFRHEIFTDYKANRKKAPEEFYFQLTLIQKILESLNFKVIIENGFEADDVIAKIVKEYADNEKLIFSADQDLNQLINNKTSILKKVKQEYVVINNDNFREFYDFNPNQVIDFKAIVGDPSDNFKGVEGIGPKTCAKMLEEFGNVENIYENLDKFSEKISQKLLEFKEIVFKNKYLATLRDAFTLPQIPLEELDFQNFKITEKANEFLEDYELKNVKNKLIKLILN</sequence>
<dbReference type="CDD" id="cd09898">
    <property type="entry name" value="H3TH_53EXO"/>
    <property type="match status" value="1"/>
</dbReference>
<evidence type="ECO:0000256" key="3">
    <source>
        <dbReference type="ARBA" id="ARBA00023125"/>
    </source>
</evidence>
<organism evidence="7 8">
    <name type="scientific">Metamycoplasma subdolum</name>
    <dbReference type="NCBI Taxonomy" id="92407"/>
    <lineage>
        <taxon>Bacteria</taxon>
        <taxon>Bacillati</taxon>
        <taxon>Mycoplasmatota</taxon>
        <taxon>Mycoplasmoidales</taxon>
        <taxon>Metamycoplasmataceae</taxon>
        <taxon>Metamycoplasma</taxon>
    </lineage>
</organism>
<name>A0A3M0A368_9BACT</name>
<dbReference type="PANTHER" id="PTHR42646:SF2">
    <property type="entry name" value="5'-3' EXONUCLEASE FAMILY PROTEIN"/>
    <property type="match status" value="1"/>
</dbReference>
<dbReference type="InterPro" id="IPR020045">
    <property type="entry name" value="DNA_polI_H3TH"/>
</dbReference>
<keyword evidence="3" id="KW-0238">DNA-binding</keyword>
<dbReference type="Pfam" id="PF02739">
    <property type="entry name" value="5_3_exonuc_N"/>
    <property type="match status" value="1"/>
</dbReference>
<dbReference type="SMART" id="SM00279">
    <property type="entry name" value="HhH2"/>
    <property type="match status" value="1"/>
</dbReference>
<dbReference type="InterPro" id="IPR029060">
    <property type="entry name" value="PIN-like_dom_sf"/>
</dbReference>
<dbReference type="GO" id="GO:0008409">
    <property type="term" value="F:5'-3' exonuclease activity"/>
    <property type="evidence" value="ECO:0007669"/>
    <property type="project" value="InterPro"/>
</dbReference>
<keyword evidence="8" id="KW-1185">Reference proteome</keyword>
<dbReference type="CDD" id="cd09859">
    <property type="entry name" value="PIN_53EXO"/>
    <property type="match status" value="1"/>
</dbReference>
<dbReference type="GO" id="GO:0017108">
    <property type="term" value="F:5'-flap endonuclease activity"/>
    <property type="evidence" value="ECO:0007669"/>
    <property type="project" value="InterPro"/>
</dbReference>
<proteinExistence type="predicted"/>
<dbReference type="InterPro" id="IPR002421">
    <property type="entry name" value="5-3_exonuclease"/>
</dbReference>
<comment type="caution">
    <text evidence="7">The sequence shown here is derived from an EMBL/GenBank/DDBJ whole genome shotgun (WGS) entry which is preliminary data.</text>
</comment>
<evidence type="ECO:0000313" key="7">
    <source>
        <dbReference type="EMBL" id="RMA79087.1"/>
    </source>
</evidence>
<dbReference type="SUPFAM" id="SSF88723">
    <property type="entry name" value="PIN domain-like"/>
    <property type="match status" value="1"/>
</dbReference>
<keyword evidence="2" id="KW-0378">Hydrolase</keyword>
<keyword evidence="1" id="KW-0540">Nuclease</keyword>
<dbReference type="InterPro" id="IPR020046">
    <property type="entry name" value="5-3_exonucl_a-hlix_arch_N"/>
</dbReference>
<dbReference type="Gene3D" id="1.10.150.20">
    <property type="entry name" value="5' to 3' exonuclease, C-terminal subdomain"/>
    <property type="match status" value="1"/>
</dbReference>
<protein>
    <recommendedName>
        <fullName evidence="5">5'-3' exonuclease</fullName>
    </recommendedName>
</protein>
<evidence type="ECO:0000256" key="5">
    <source>
        <dbReference type="ARBA" id="ARBA00050026"/>
    </source>
</evidence>
<dbReference type="GO" id="GO:0033567">
    <property type="term" value="P:DNA replication, Okazaki fragment processing"/>
    <property type="evidence" value="ECO:0007669"/>
    <property type="project" value="InterPro"/>
</dbReference>
<dbReference type="OrthoDB" id="9806424at2"/>
<gene>
    <name evidence="7" type="ORF">JN00_0136</name>
</gene>
<dbReference type="EMBL" id="REFI01000005">
    <property type="protein sequence ID" value="RMA79087.1"/>
    <property type="molecule type" value="Genomic_DNA"/>
</dbReference>
<evidence type="ECO:0000256" key="4">
    <source>
        <dbReference type="ARBA" id="ARBA00049957"/>
    </source>
</evidence>
<evidence type="ECO:0000256" key="1">
    <source>
        <dbReference type="ARBA" id="ARBA00022722"/>
    </source>
</evidence>
<dbReference type="InterPro" id="IPR036279">
    <property type="entry name" value="5-3_exonuclease_C_sf"/>
</dbReference>
<dbReference type="Pfam" id="PF01367">
    <property type="entry name" value="5_3_exonuc"/>
    <property type="match status" value="1"/>
</dbReference>
<accession>A0A3M0A368</accession>
<dbReference type="RefSeq" id="WP_121940627.1">
    <property type="nucleotide sequence ID" value="NZ_CP137846.1"/>
</dbReference>
<evidence type="ECO:0000259" key="6">
    <source>
        <dbReference type="SMART" id="SM00475"/>
    </source>
</evidence>
<dbReference type="InterPro" id="IPR008918">
    <property type="entry name" value="HhH2"/>
</dbReference>
<dbReference type="GO" id="GO:0003677">
    <property type="term" value="F:DNA binding"/>
    <property type="evidence" value="ECO:0007669"/>
    <property type="project" value="UniProtKB-KW"/>
</dbReference>
<dbReference type="InterPro" id="IPR038969">
    <property type="entry name" value="FEN"/>
</dbReference>
<dbReference type="SMART" id="SM00475">
    <property type="entry name" value="53EXOc"/>
    <property type="match status" value="1"/>
</dbReference>
<feature type="domain" description="5'-3' exonuclease" evidence="6">
    <location>
        <begin position="2"/>
        <end position="264"/>
    </location>
</feature>
<dbReference type="Gene3D" id="3.40.50.1010">
    <property type="entry name" value="5'-nuclease"/>
    <property type="match status" value="1"/>
</dbReference>
<evidence type="ECO:0000256" key="2">
    <source>
        <dbReference type="ARBA" id="ARBA00022801"/>
    </source>
</evidence>
<dbReference type="SUPFAM" id="SSF47807">
    <property type="entry name" value="5' to 3' exonuclease, C-terminal subdomain"/>
    <property type="match status" value="1"/>
</dbReference>
<comment type="function">
    <text evidence="4">5'-3' exonuclease acting preferentially on double-stranded DNA.</text>
</comment>
<dbReference type="FunFam" id="1.10.150.20:FF:000003">
    <property type="entry name" value="DNA polymerase I"/>
    <property type="match status" value="1"/>
</dbReference>
<dbReference type="PANTHER" id="PTHR42646">
    <property type="entry name" value="FLAP ENDONUCLEASE XNI"/>
    <property type="match status" value="1"/>
</dbReference>
<reference evidence="7 8" key="1">
    <citation type="submission" date="2018-10" db="EMBL/GenBank/DDBJ databases">
        <title>Genomic Encyclopedia of Archaeal and Bacterial Type Strains, Phase II (KMG-II): from individual species to whole genera.</title>
        <authorList>
            <person name="Goeker M."/>
        </authorList>
    </citation>
    <scope>NUCLEOTIDE SEQUENCE [LARGE SCALE GENOMIC DNA]</scope>
    <source>
        <strain evidence="7 8">ATCC 29870</strain>
    </source>
</reference>
<evidence type="ECO:0000313" key="8">
    <source>
        <dbReference type="Proteomes" id="UP000267246"/>
    </source>
</evidence>
<dbReference type="Proteomes" id="UP000267246">
    <property type="component" value="Unassembled WGS sequence"/>
</dbReference>